<accession>A0A1G8ZLK9</accession>
<gene>
    <name evidence="2" type="ORF">SAMN04515672_2354</name>
</gene>
<name>A0A1G8ZLK9_9EURY</name>
<dbReference type="OrthoDB" id="221929at2157"/>
<dbReference type="InterPro" id="IPR040624">
    <property type="entry name" value="HalOD1"/>
</dbReference>
<sequence>MSSASDPPSPPERESVPTQAVIEAIAAREGVDVTDVEPPAYEPLYTVVDPAALDRLFRTPSAICPDARVSFEYEGYEVVVHSDGRVDVSERSATGETDFSIDRSLEE</sequence>
<reference evidence="3" key="1">
    <citation type="submission" date="2016-10" db="EMBL/GenBank/DDBJ databases">
        <authorList>
            <person name="Varghese N."/>
            <person name="Submissions S."/>
        </authorList>
    </citation>
    <scope>NUCLEOTIDE SEQUENCE [LARGE SCALE GENOMIC DNA]</scope>
    <source>
        <strain evidence="3">B4,CECT 8067,JCM 17497</strain>
    </source>
</reference>
<evidence type="ECO:0000313" key="3">
    <source>
        <dbReference type="Proteomes" id="UP000198882"/>
    </source>
</evidence>
<feature type="domain" description="Halobacterial output" evidence="1">
    <location>
        <begin position="17"/>
        <end position="90"/>
    </location>
</feature>
<evidence type="ECO:0000259" key="1">
    <source>
        <dbReference type="Pfam" id="PF18545"/>
    </source>
</evidence>
<keyword evidence="3" id="KW-1185">Reference proteome</keyword>
<organism evidence="2 3">
    <name type="scientific">Natronorubrum texcoconense</name>
    <dbReference type="NCBI Taxonomy" id="1095776"/>
    <lineage>
        <taxon>Archaea</taxon>
        <taxon>Methanobacteriati</taxon>
        <taxon>Methanobacteriota</taxon>
        <taxon>Stenosarchaea group</taxon>
        <taxon>Halobacteria</taxon>
        <taxon>Halobacteriales</taxon>
        <taxon>Natrialbaceae</taxon>
        <taxon>Natronorubrum</taxon>
    </lineage>
</organism>
<proteinExistence type="predicted"/>
<protein>
    <recommendedName>
        <fullName evidence="1">Halobacterial output domain-containing protein</fullName>
    </recommendedName>
</protein>
<dbReference type="Pfam" id="PF18545">
    <property type="entry name" value="HalOD1"/>
    <property type="match status" value="1"/>
</dbReference>
<dbReference type="Proteomes" id="UP000198882">
    <property type="component" value="Unassembled WGS sequence"/>
</dbReference>
<dbReference type="EMBL" id="FNFE01000003">
    <property type="protein sequence ID" value="SDK15285.1"/>
    <property type="molecule type" value="Genomic_DNA"/>
</dbReference>
<dbReference type="AlphaFoldDB" id="A0A1G8ZLK9"/>
<evidence type="ECO:0000313" key="2">
    <source>
        <dbReference type="EMBL" id="SDK15285.1"/>
    </source>
</evidence>
<dbReference type="RefSeq" id="WP_090306248.1">
    <property type="nucleotide sequence ID" value="NZ_FNFE01000003.1"/>
</dbReference>